<sequence length="713" mass="83149">MASEVSIGMKKHPKLVDSILDNVLLYSSKYEKIIAGYDAELYLKRSMQVKKKNFLLRFAPSTLRTYRNVKHTITESLSEFHYSAPNVYDMRIKAMNGNTSRLSGPSELILPYFKVNIYSSTLLYDKLLSPLASNARDYYRYRIESAFISNGEVKYKIKVIPKIRSYQLVSGYMIVSNPTWKVRELYIQGQTEYMKYNAKISMGEKDSEEYLPVKYDIDVFVRMLGNDIDINYLADLKYSNIRLNEDGVDIKRKNRHYHDLTESFSLSCLKDSCITDSTSFSRLRPIPLSDNEKLLYRDFALSRDSFHINGNNKKKDYTFWGQIGDVLTNSYTVNMSSIGSVKCSPIINPFLLSYSHNDGIAYRQDFKYNRLFADGRLLRIVPKIGYNFKRREFYWTVNSNYDYWPEKRASIQLKFGNGNRIYSSKVVEKIKDIPDSLFNFDDLHLDYFNDLFFELNHSVEVTNGFFIKAGVTVHQRDAVKPSTIIILQPGGESDGSLDIISELKTRYISFAPRLQLEWTPGQFYYLKGNRKINLYSYFPTFSFDYERGIKGVLNSTGRYEKIEVDMQHHIRLGLMRDIYYRVGAGAFTNKHELYFVDFANFSKRNLPVGWNDDIGGVFQLLDRRWYNSSDHYARAHFTYQSPFLLLTHLKKLTCNVLNERLYFSALCVPHLNPYLEFGYGIGTHVFDAGIFVSYSKTSFKQIGCKFTFELFNR</sequence>
<proteinExistence type="predicted"/>
<keyword evidence="2" id="KW-1185">Reference proteome</keyword>
<reference evidence="1 2" key="1">
    <citation type="submission" date="2016-11" db="EMBL/GenBank/DDBJ databases">
        <authorList>
            <person name="Jaros S."/>
            <person name="Januszkiewicz K."/>
            <person name="Wedrychowicz H."/>
        </authorList>
    </citation>
    <scope>NUCLEOTIDE SEQUENCE [LARGE SCALE GENOMIC DNA]</scope>
    <source>
        <strain evidence="1 2">DSM 26991</strain>
    </source>
</reference>
<dbReference type="STRING" id="1297750.SAMN05444405_11011"/>
<dbReference type="AlphaFoldDB" id="A0A1M5CE78"/>
<name>A0A1M5CE78_9BACE</name>
<protein>
    <submittedName>
        <fullName evidence="1">Uncharacterized protein</fullName>
    </submittedName>
</protein>
<organism evidence="1 2">
    <name type="scientific">Bacteroides luti</name>
    <dbReference type="NCBI Taxonomy" id="1297750"/>
    <lineage>
        <taxon>Bacteria</taxon>
        <taxon>Pseudomonadati</taxon>
        <taxon>Bacteroidota</taxon>
        <taxon>Bacteroidia</taxon>
        <taxon>Bacteroidales</taxon>
        <taxon>Bacteroidaceae</taxon>
        <taxon>Bacteroides</taxon>
    </lineage>
</organism>
<gene>
    <name evidence="1" type="ORF">SAMN05444405_11011</name>
</gene>
<dbReference type="EMBL" id="FQTV01000010">
    <property type="protein sequence ID" value="SHF53000.1"/>
    <property type="molecule type" value="Genomic_DNA"/>
</dbReference>
<evidence type="ECO:0000313" key="1">
    <source>
        <dbReference type="EMBL" id="SHF53000.1"/>
    </source>
</evidence>
<dbReference type="InterPro" id="IPR043741">
    <property type="entry name" value="DUF5686"/>
</dbReference>
<evidence type="ECO:0000313" key="2">
    <source>
        <dbReference type="Proteomes" id="UP000184509"/>
    </source>
</evidence>
<accession>A0A1M5CE78</accession>
<dbReference type="Pfam" id="PF18939">
    <property type="entry name" value="DUF5686"/>
    <property type="match status" value="1"/>
</dbReference>
<dbReference type="Proteomes" id="UP000184509">
    <property type="component" value="Unassembled WGS sequence"/>
</dbReference>